<dbReference type="Proteomes" id="UP000321261">
    <property type="component" value="Unassembled WGS sequence"/>
</dbReference>
<name>A0A561SSM8_9PSEU</name>
<dbReference type="InterPro" id="IPR046348">
    <property type="entry name" value="SIS_dom_sf"/>
</dbReference>
<dbReference type="InterPro" id="IPR001347">
    <property type="entry name" value="SIS_dom"/>
</dbReference>
<proteinExistence type="predicted"/>
<dbReference type="AlphaFoldDB" id="A0A561SSM8"/>
<protein>
    <submittedName>
        <fullName evidence="3">Putative phosphosugar-binding protein</fullName>
    </submittedName>
</protein>
<evidence type="ECO:0000313" key="4">
    <source>
        <dbReference type="Proteomes" id="UP000321261"/>
    </source>
</evidence>
<evidence type="ECO:0000313" key="3">
    <source>
        <dbReference type="EMBL" id="TWF77867.1"/>
    </source>
</evidence>
<reference evidence="3 4" key="1">
    <citation type="submission" date="2019-06" db="EMBL/GenBank/DDBJ databases">
        <title>Sequencing the genomes of 1000 actinobacteria strains.</title>
        <authorList>
            <person name="Klenk H.-P."/>
        </authorList>
    </citation>
    <scope>NUCLEOTIDE SEQUENCE [LARGE SCALE GENOMIC DNA]</scope>
    <source>
        <strain evidence="3 4">DSM 45671</strain>
    </source>
</reference>
<feature type="region of interest" description="Disordered" evidence="1">
    <location>
        <begin position="1"/>
        <end position="21"/>
    </location>
</feature>
<dbReference type="Pfam" id="PF13580">
    <property type="entry name" value="SIS_2"/>
    <property type="match status" value="1"/>
</dbReference>
<dbReference type="Gene3D" id="3.40.50.10490">
    <property type="entry name" value="Glucose-6-phosphate isomerase like protein, domain 1"/>
    <property type="match status" value="1"/>
</dbReference>
<dbReference type="GO" id="GO:1901135">
    <property type="term" value="P:carbohydrate derivative metabolic process"/>
    <property type="evidence" value="ECO:0007669"/>
    <property type="project" value="InterPro"/>
</dbReference>
<dbReference type="EMBL" id="VIWU01000001">
    <property type="protein sequence ID" value="TWF77867.1"/>
    <property type="molecule type" value="Genomic_DNA"/>
</dbReference>
<feature type="domain" description="SIS" evidence="2">
    <location>
        <begin position="56"/>
        <end position="247"/>
    </location>
</feature>
<accession>A0A561SSM8</accession>
<organism evidence="3 4">
    <name type="scientific">Pseudonocardia hierapolitana</name>
    <dbReference type="NCBI Taxonomy" id="1128676"/>
    <lineage>
        <taxon>Bacteria</taxon>
        <taxon>Bacillati</taxon>
        <taxon>Actinomycetota</taxon>
        <taxon>Actinomycetes</taxon>
        <taxon>Pseudonocardiales</taxon>
        <taxon>Pseudonocardiaceae</taxon>
        <taxon>Pseudonocardia</taxon>
    </lineage>
</organism>
<comment type="caution">
    <text evidence="3">The sequence shown here is derived from an EMBL/GenBank/DDBJ whole genome shotgun (WGS) entry which is preliminary data.</text>
</comment>
<keyword evidence="4" id="KW-1185">Reference proteome</keyword>
<dbReference type="PROSITE" id="PS51464">
    <property type="entry name" value="SIS"/>
    <property type="match status" value="1"/>
</dbReference>
<sequence>MSGGRASKARTPAGAERRQMSTGDATFRGYLDTVHGYLERILAEESGAIRAAAELLADQIAADRLVHVFGPGGHSNLAAQEVFFRAGGLMHISAILDEGTLLSNGALRSMAIERTPGYGRVVISDRGLGEGDLLVLVNAYGINAALIDAALTARERGARLIGISSREHAENTSPDHPARHPSKANLHDLVDVAIDSKVPIGDAVMHVPGSAEPVAAVSTFTNAYVLNCLTLATVEALAARGIEPPVWRSGNAPGGDEANGRFLERFRGRVRSL</sequence>
<dbReference type="SUPFAM" id="SSF53697">
    <property type="entry name" value="SIS domain"/>
    <property type="match status" value="1"/>
</dbReference>
<evidence type="ECO:0000259" key="2">
    <source>
        <dbReference type="PROSITE" id="PS51464"/>
    </source>
</evidence>
<evidence type="ECO:0000256" key="1">
    <source>
        <dbReference type="SAM" id="MobiDB-lite"/>
    </source>
</evidence>
<dbReference type="NCBIfam" id="NF002805">
    <property type="entry name" value="PRK02947.1"/>
    <property type="match status" value="1"/>
</dbReference>
<gene>
    <name evidence="3" type="ORF">FHX44_113782</name>
</gene>
<dbReference type="GO" id="GO:0097367">
    <property type="term" value="F:carbohydrate derivative binding"/>
    <property type="evidence" value="ECO:0007669"/>
    <property type="project" value="InterPro"/>
</dbReference>